<evidence type="ECO:0000313" key="6">
    <source>
        <dbReference type="Proteomes" id="UP000567922"/>
    </source>
</evidence>
<keyword evidence="2" id="KW-0238">DNA-binding</keyword>
<dbReference type="SUPFAM" id="SSF48024">
    <property type="entry name" value="N-terminal domain of DnaB helicase"/>
    <property type="match status" value="1"/>
</dbReference>
<feature type="domain" description="DNA helicase DnaB-like N-terminal" evidence="3">
    <location>
        <begin position="35"/>
        <end position="103"/>
    </location>
</feature>
<dbReference type="EMBL" id="JACHWS010000002">
    <property type="protein sequence ID" value="MBB3037454.1"/>
    <property type="molecule type" value="Genomic_DNA"/>
</dbReference>
<comment type="caution">
    <text evidence="5">The sequence shown here is derived from an EMBL/GenBank/DDBJ whole genome shotgun (WGS) entry which is preliminary data.</text>
</comment>
<dbReference type="GO" id="GO:0003677">
    <property type="term" value="F:DNA binding"/>
    <property type="evidence" value="ECO:0007669"/>
    <property type="project" value="UniProtKB-KW"/>
</dbReference>
<dbReference type="InterPro" id="IPR016136">
    <property type="entry name" value="DNA_helicase_N/primase_C"/>
</dbReference>
<evidence type="ECO:0000313" key="4">
    <source>
        <dbReference type="EMBL" id="MBB3037437.1"/>
    </source>
</evidence>
<dbReference type="Pfam" id="PF00772">
    <property type="entry name" value="DnaB"/>
    <property type="match status" value="1"/>
</dbReference>
<dbReference type="AlphaFoldDB" id="A0A839RMS2"/>
<name>A0A839RMS2_9ACTN</name>
<dbReference type="RefSeq" id="WP_064441188.1">
    <property type="nucleotide sequence ID" value="NZ_BDDI01000012.1"/>
</dbReference>
<dbReference type="EMBL" id="JACHWS010000002">
    <property type="protein sequence ID" value="MBB3037437.1"/>
    <property type="molecule type" value="Genomic_DNA"/>
</dbReference>
<evidence type="ECO:0000256" key="2">
    <source>
        <dbReference type="ARBA" id="ARBA00023125"/>
    </source>
</evidence>
<keyword evidence="6" id="KW-1185">Reference proteome</keyword>
<dbReference type="GO" id="GO:0003678">
    <property type="term" value="F:DNA helicase activity"/>
    <property type="evidence" value="ECO:0007669"/>
    <property type="project" value="InterPro"/>
</dbReference>
<evidence type="ECO:0000313" key="5">
    <source>
        <dbReference type="EMBL" id="MBB3037454.1"/>
    </source>
</evidence>
<proteinExistence type="predicted"/>
<protein>
    <recommendedName>
        <fullName evidence="3">DNA helicase DnaB-like N-terminal domain-containing protein</fullName>
    </recommendedName>
</protein>
<dbReference type="InterPro" id="IPR007693">
    <property type="entry name" value="DNA_helicase_DnaB-like_N"/>
</dbReference>
<accession>A0A839RMS2</accession>
<sequence length="183" mass="19485">MSVDDGTDIPEAGTVLLACLCAVSSGRYSYPNGRDLEDLAELLLSSDFHRPAEGRAYAAILEHHDRGDPHDLVTLHAQFLTSGAFTEPGGRELAALMLDLVTADDAIRDGTAHPQRVRTLAAAVVAEAHRRAASVDMSAAIAGHPPSDWLTVWRDHGTKVAGIASRFERLIAPSSKNLVEVAA</sequence>
<dbReference type="Proteomes" id="UP000567922">
    <property type="component" value="Unassembled WGS sequence"/>
</dbReference>
<evidence type="ECO:0000256" key="1">
    <source>
        <dbReference type="ARBA" id="ARBA00022705"/>
    </source>
</evidence>
<gene>
    <name evidence="4" type="ORF">FHU29_001886</name>
    <name evidence="5" type="ORF">FHU29_001903</name>
</gene>
<dbReference type="GO" id="GO:0005524">
    <property type="term" value="F:ATP binding"/>
    <property type="evidence" value="ECO:0007669"/>
    <property type="project" value="InterPro"/>
</dbReference>
<dbReference type="Gene3D" id="1.10.860.10">
    <property type="entry name" value="DNAb Helicase, Chain A"/>
    <property type="match status" value="1"/>
</dbReference>
<reference evidence="5 6" key="1">
    <citation type="submission" date="2020-08" db="EMBL/GenBank/DDBJ databases">
        <title>Sequencing the genomes of 1000 actinobacteria strains.</title>
        <authorList>
            <person name="Klenk H.-P."/>
        </authorList>
    </citation>
    <scope>NUCLEOTIDE SEQUENCE [LARGE SCALE GENOMIC DNA]</scope>
    <source>
        <strain evidence="5 6">DSM 45258</strain>
    </source>
</reference>
<dbReference type="GO" id="GO:0006260">
    <property type="term" value="P:DNA replication"/>
    <property type="evidence" value="ECO:0007669"/>
    <property type="project" value="UniProtKB-KW"/>
</dbReference>
<evidence type="ECO:0000259" key="3">
    <source>
        <dbReference type="Pfam" id="PF00772"/>
    </source>
</evidence>
<dbReference type="InterPro" id="IPR036185">
    <property type="entry name" value="DNA_heli_DnaB-like_N_sf"/>
</dbReference>
<organism evidence="5 6">
    <name type="scientific">Hoyosella altamirensis</name>
    <dbReference type="NCBI Taxonomy" id="616997"/>
    <lineage>
        <taxon>Bacteria</taxon>
        <taxon>Bacillati</taxon>
        <taxon>Actinomycetota</taxon>
        <taxon>Actinomycetes</taxon>
        <taxon>Mycobacteriales</taxon>
        <taxon>Hoyosellaceae</taxon>
        <taxon>Hoyosella</taxon>
    </lineage>
</organism>
<keyword evidence="1" id="KW-0235">DNA replication</keyword>